<evidence type="ECO:0000256" key="2">
    <source>
        <dbReference type="ARBA" id="ARBA00022692"/>
    </source>
</evidence>
<keyword evidence="5 9" id="KW-0472">Membrane</keyword>
<dbReference type="SMART" id="SM00208">
    <property type="entry name" value="TNFR"/>
    <property type="match status" value="2"/>
</dbReference>
<evidence type="ECO:0000256" key="8">
    <source>
        <dbReference type="ARBA" id="ARBA00023224"/>
    </source>
</evidence>
<evidence type="ECO:0000256" key="7">
    <source>
        <dbReference type="ARBA" id="ARBA00023180"/>
    </source>
</evidence>
<evidence type="ECO:0000256" key="5">
    <source>
        <dbReference type="ARBA" id="ARBA00023136"/>
    </source>
</evidence>
<evidence type="ECO:0000313" key="12">
    <source>
        <dbReference type="Proteomes" id="UP000604046"/>
    </source>
</evidence>
<protein>
    <submittedName>
        <fullName evidence="11">Gabbr2 protein</fullName>
    </submittedName>
</protein>
<dbReference type="SUPFAM" id="SSF57184">
    <property type="entry name" value="Growth factor receptor domain"/>
    <property type="match status" value="1"/>
</dbReference>
<dbReference type="Pfam" id="PF01094">
    <property type="entry name" value="ANF_receptor"/>
    <property type="match status" value="1"/>
</dbReference>
<keyword evidence="8" id="KW-0807">Transducer</keyword>
<feature type="domain" description="TNFR-Cys" evidence="10">
    <location>
        <begin position="463"/>
        <end position="493"/>
    </location>
</feature>
<evidence type="ECO:0000256" key="9">
    <source>
        <dbReference type="SAM" id="Phobius"/>
    </source>
</evidence>
<keyword evidence="3 9" id="KW-1133">Transmembrane helix</keyword>
<dbReference type="Gene3D" id="2.10.50.10">
    <property type="entry name" value="Tumor Necrosis Factor Receptor, subunit A, domain 2"/>
    <property type="match status" value="2"/>
</dbReference>
<name>A0A812UE17_9DINO</name>
<dbReference type="InterPro" id="IPR011641">
    <property type="entry name" value="Tyr-kin_ephrin_A/B_rcpt-like"/>
</dbReference>
<feature type="transmembrane region" description="Helical" evidence="9">
    <location>
        <begin position="1413"/>
        <end position="1437"/>
    </location>
</feature>
<dbReference type="InterPro" id="IPR028082">
    <property type="entry name" value="Peripla_BP_I"/>
</dbReference>
<evidence type="ECO:0000256" key="6">
    <source>
        <dbReference type="ARBA" id="ARBA00023170"/>
    </source>
</evidence>
<dbReference type="Proteomes" id="UP000604046">
    <property type="component" value="Unassembled WGS sequence"/>
</dbReference>
<dbReference type="PANTHER" id="PTHR10519">
    <property type="entry name" value="GABA-B RECEPTOR"/>
    <property type="match status" value="1"/>
</dbReference>
<comment type="subcellular location">
    <subcellularLocation>
        <location evidence="1">Membrane</location>
        <topology evidence="1">Multi-pass membrane protein</topology>
    </subcellularLocation>
</comment>
<dbReference type="GO" id="GO:0004965">
    <property type="term" value="F:G protein-coupled GABA receptor activity"/>
    <property type="evidence" value="ECO:0007669"/>
    <property type="project" value="InterPro"/>
</dbReference>
<keyword evidence="7" id="KW-0325">Glycoprotein</keyword>
<dbReference type="InterPro" id="IPR029095">
    <property type="entry name" value="NarX-like_N"/>
</dbReference>
<accession>A0A812UE17</accession>
<evidence type="ECO:0000259" key="10">
    <source>
        <dbReference type="SMART" id="SM00208"/>
    </source>
</evidence>
<reference evidence="11" key="1">
    <citation type="submission" date="2021-02" db="EMBL/GenBank/DDBJ databases">
        <authorList>
            <person name="Dougan E. K."/>
            <person name="Rhodes N."/>
            <person name="Thang M."/>
            <person name="Chan C."/>
        </authorList>
    </citation>
    <scope>NUCLEOTIDE SEQUENCE</scope>
</reference>
<evidence type="ECO:0000256" key="3">
    <source>
        <dbReference type="ARBA" id="ARBA00022989"/>
    </source>
</evidence>
<keyword evidence="2 9" id="KW-0812">Transmembrane</keyword>
<dbReference type="OrthoDB" id="411630at2759"/>
<evidence type="ECO:0000313" key="11">
    <source>
        <dbReference type="EMBL" id="CAE7562943.1"/>
    </source>
</evidence>
<dbReference type="Pfam" id="PF07699">
    <property type="entry name" value="Ephrin_rec_like"/>
    <property type="match status" value="1"/>
</dbReference>
<comment type="caution">
    <text evidence="11">The sequence shown here is derived from an EMBL/GenBank/DDBJ whole genome shotgun (WGS) entry which is preliminary data.</text>
</comment>
<dbReference type="SUPFAM" id="SSF53822">
    <property type="entry name" value="Periplasmic binding protein-like I"/>
    <property type="match status" value="1"/>
</dbReference>
<dbReference type="Pfam" id="PF13675">
    <property type="entry name" value="PilJ"/>
    <property type="match status" value="1"/>
</dbReference>
<feature type="domain" description="TNFR-Cys" evidence="10">
    <location>
        <begin position="530"/>
        <end position="564"/>
    </location>
</feature>
<evidence type="ECO:0000256" key="1">
    <source>
        <dbReference type="ARBA" id="ARBA00004141"/>
    </source>
</evidence>
<dbReference type="InterPro" id="IPR002455">
    <property type="entry name" value="GPCR3_GABA-B"/>
</dbReference>
<dbReference type="EMBL" id="CAJNDS010002677">
    <property type="protein sequence ID" value="CAE7562943.1"/>
    <property type="molecule type" value="Genomic_DNA"/>
</dbReference>
<dbReference type="CDD" id="cd00185">
    <property type="entry name" value="TNFRSF"/>
    <property type="match status" value="1"/>
</dbReference>
<evidence type="ECO:0000256" key="4">
    <source>
        <dbReference type="ARBA" id="ARBA00023040"/>
    </source>
</evidence>
<keyword evidence="6" id="KW-0675">Receptor</keyword>
<gene>
    <name evidence="11" type="primary">Gabbr2</name>
    <name evidence="11" type="ORF">SNAT2548_LOCUS31808</name>
</gene>
<keyword evidence="12" id="KW-1185">Reference proteome</keyword>
<dbReference type="InterPro" id="IPR001828">
    <property type="entry name" value="ANF_lig-bd_rcpt"/>
</dbReference>
<dbReference type="InterPro" id="IPR001368">
    <property type="entry name" value="TNFR/NGFR_Cys_rich_reg"/>
</dbReference>
<organism evidence="11 12">
    <name type="scientific">Symbiodinium natans</name>
    <dbReference type="NCBI Taxonomy" id="878477"/>
    <lineage>
        <taxon>Eukaryota</taxon>
        <taxon>Sar</taxon>
        <taxon>Alveolata</taxon>
        <taxon>Dinophyceae</taxon>
        <taxon>Suessiales</taxon>
        <taxon>Symbiodiniaceae</taxon>
        <taxon>Symbiodinium</taxon>
    </lineage>
</organism>
<proteinExistence type="predicted"/>
<dbReference type="Gene3D" id="3.40.50.2300">
    <property type="match status" value="2"/>
</dbReference>
<dbReference type="PANTHER" id="PTHR10519:SF20">
    <property type="entry name" value="G-PROTEIN COUPLED RECEPTOR 156-RELATED"/>
    <property type="match status" value="1"/>
</dbReference>
<dbReference type="SMART" id="SM01411">
    <property type="entry name" value="Ephrin_rec_like"/>
    <property type="match status" value="3"/>
</dbReference>
<dbReference type="GO" id="GO:0038039">
    <property type="term" value="C:G protein-coupled receptor heterodimeric complex"/>
    <property type="evidence" value="ECO:0007669"/>
    <property type="project" value="TreeGrafter"/>
</dbReference>
<keyword evidence="4" id="KW-0297">G-protein coupled receptor</keyword>
<dbReference type="InterPro" id="IPR009030">
    <property type="entry name" value="Growth_fac_rcpt_cys_sf"/>
</dbReference>
<sequence length="1458" mass="158373">MSPYSGSTGDLMTMVEPALAAATQDIESSNTLPGYRLNVLLVDTKCSEREATLATVSAMSTGVTKHVIFGDSCSSACEAINDAASFFNVLQVGPGCTSTSLSDSVRYPYFTRMAPSYRFNILAVHEFLKLMNFHRVGVVHGYNSINILAKDSFLELVAADVAAGTYAWVILHTSAITSQGNIPDAEAALSAIQRTDSRINFVALYADTGSMLLCQSHKRSMFSPDYIFIVASGWWNPGFILERAGAADCPCTAEELRSAAYGMLALDRGPMQKTTSIHALSGRTLADIYAGYTAECMGFANGNGPCNHQWAAYFYDGLWLIAHVLHVYLVDGGRSVSDLRTADSRQALYDLSLSIDFMGLTGRVRQFNSVNPVTSPPSHGDRDGIILFRQVVGTFDNAFNELAYRTDAGIEFKEDIVWSPAPSHRLTCNTGVCDFSSGHLPKDRGDSCPDGTVFVTELGCTQCPEGEYSTGGMQQCAECQPGFFANAPGKAQCSPCGAGTKAPFPRASTCQDCPAGQYMDMQGASECKRCPIGSYADQEGQHQCTMCPPGQTTSFEGAAEVSVCVCDGFYYQQQCIQCAFGTRFEAGACVKCDRTLVCENGLVTGNATTDEEWSITIDIAGRQRTLSQMMTNEFLLVTLGIDVEKHKAVMRQRMDLFAVTLGDLNVGNPELKIIPAPTDDVREAIETRLTDVKVSMYALLNDNVDLPTVDQPTLYSLYLQNQELFDLSNDLVNLLVDAAQSAGARLNGLLANTAGRQRSLIQKMLKNVLFIAKTVDVQSNVDELRRNLDVFEASHSAILRGAEWAGIPQLTSMCTIHQMKEVTYYYQEVRGLARNVFNAQSQAESINTAGMVARNMSGYVDPLAVAMSAAVQLYVNDPGECQPLLTITDSEWTKMINGLSEQRITSQKIARLYMQVANNVMVEQSKVELAVEVTSNTQKLTDLLEGSQATGMPAPPTQDMVDGFVAVSTEWSMMSVVFNEAISLDVIPAVDVARIAILTVAYQTEMYSLLSEVEEAAIQAGSTRPLLLLDVTSKQLVRLQEIPRDAALIHYGYEVASTWDRLNQTVKEFHQSHKDLMLGASVELGNGRLLAIMSLKRVSNICLIRIMRDVENEASMMELAAYRGASGQTEAFSELDRLATVASEHMVEAAQSFERYYDNLNLTCSDVALTVTDWQLLMAEAYGLCSLARKAVAEFVLQDQGEILPDVLQRTATALEDSFVSLMLGRSMPHLPAQPSQELYSDVRNLDGLVHNFLDAVRGQTSSGLSGLASSVCSAADGLGEKYLQGGLVADPGWPGRRVRVLFQQAVRAYKVYSSMVQNEAAEMWAAIEEFESAHAQLLSGGGGLTAILPERQDMQAQWDAIEAVWPAYKQAVTTGESTGQIAMTLGQVQTQLQSAVAVFDIPDVIATDTSPWIFVATYGAMALILLCCSACGCYMYRAASRSKGVKGSGTDSMASQA</sequence>
<dbReference type="GO" id="GO:0007214">
    <property type="term" value="P:gamma-aminobutyric acid signaling pathway"/>
    <property type="evidence" value="ECO:0007669"/>
    <property type="project" value="TreeGrafter"/>
</dbReference>